<keyword evidence="2" id="KW-1185">Reference proteome</keyword>
<reference evidence="1 2" key="1">
    <citation type="submission" date="2018-01" db="EMBL/GenBank/DDBJ databases">
        <title>Complete genome sequence of Streptomyces lunaelactis MM109T, a Ferroverdin A producer isolated from cave moonmilk deposits.</title>
        <authorList>
            <person name="Naome A."/>
            <person name="Martinet L."/>
            <person name="Maciejewska M."/>
            <person name="Anderssen S."/>
            <person name="Adam D."/>
            <person name="Tenconi E."/>
            <person name="Deflandre B."/>
            <person name="Arguelles-Arias A."/>
            <person name="Calusinska M."/>
            <person name="Copieters W."/>
            <person name="Karim L."/>
            <person name="Hanikenne M."/>
            <person name="Baurain D."/>
            <person name="van Wezel G."/>
            <person name="Smargiasso N."/>
            <person name="de Pauw E."/>
            <person name="Delfosse P."/>
            <person name="Rigali S."/>
        </authorList>
    </citation>
    <scope>NUCLEOTIDE SEQUENCE [LARGE SCALE GENOMIC DNA]</scope>
    <source>
        <strain evidence="1 2">MM109</strain>
    </source>
</reference>
<accession>A0A2R4T658</accession>
<dbReference type="KEGG" id="slk:SLUN_22810"/>
<evidence type="ECO:0000313" key="2">
    <source>
        <dbReference type="Proteomes" id="UP000244201"/>
    </source>
</evidence>
<dbReference type="EMBL" id="CP026304">
    <property type="protein sequence ID" value="AVZ74574.1"/>
    <property type="molecule type" value="Genomic_DNA"/>
</dbReference>
<dbReference type="RefSeq" id="WP_108151165.1">
    <property type="nucleotide sequence ID" value="NZ_CP026304.1"/>
</dbReference>
<organism evidence="1 2">
    <name type="scientific">Streptomyces lunaelactis</name>
    <dbReference type="NCBI Taxonomy" id="1535768"/>
    <lineage>
        <taxon>Bacteria</taxon>
        <taxon>Bacillati</taxon>
        <taxon>Actinomycetota</taxon>
        <taxon>Actinomycetes</taxon>
        <taxon>Kitasatosporales</taxon>
        <taxon>Streptomycetaceae</taxon>
        <taxon>Streptomyces</taxon>
    </lineage>
</organism>
<gene>
    <name evidence="1" type="ORF">SLUN_22810</name>
</gene>
<dbReference type="GeneID" id="55658085"/>
<proteinExistence type="predicted"/>
<evidence type="ECO:0000313" key="1">
    <source>
        <dbReference type="EMBL" id="AVZ74574.1"/>
    </source>
</evidence>
<sequence>MPVADVDLEDRITRFTTGFGSRGGYRIPTRDERRTVSEGVALLLDGKQDEARTRLAEVDFVVKEFTDGASGRHFAEVSDAVTRTDGTNRGWGRVYVGLGAPPRWSVQVPHPIADADTERLGVRVLRNSPGGVMVLAGAHRTAGKGDAADVAHRTDSVFHEIVAELMGRGLPGVQLHGFADESFPRYDAVVSTGAGGGAVEDGRRLAKVFRAAGLEVCRAWERECELSGSDNVQGRVAAREDRRFLHVELNASARADAAGLDEAAGAISVVVDGWARR</sequence>
<name>A0A2R4T658_9ACTN</name>
<dbReference type="OrthoDB" id="5493436at2"/>
<protein>
    <submittedName>
        <fullName evidence="1">Uncharacterized protein</fullName>
    </submittedName>
</protein>
<dbReference type="Proteomes" id="UP000244201">
    <property type="component" value="Chromosome"/>
</dbReference>
<dbReference type="AlphaFoldDB" id="A0A2R4T658"/>